<sequence>MESSSATPPIQLRLLLLRFGNPSPPHPFLFSPKNKAAVLLAFEKEKNGKRNEKGNEYYLRCRIKYKVPDGKDMIWAGQGPRVYRKKKIIL</sequence>
<protein>
    <submittedName>
        <fullName evidence="1">Uncharacterized protein</fullName>
    </submittedName>
</protein>
<proteinExistence type="predicted"/>
<evidence type="ECO:0000313" key="1">
    <source>
        <dbReference type="EMBL" id="KAK4014179.1"/>
    </source>
</evidence>
<reference evidence="1 2" key="1">
    <citation type="journal article" date="2023" name="Nucleic Acids Res.">
        <title>The hologenome of Daphnia magna reveals possible DNA methylation and microbiome-mediated evolution of the host genome.</title>
        <authorList>
            <person name="Chaturvedi A."/>
            <person name="Li X."/>
            <person name="Dhandapani V."/>
            <person name="Marshall H."/>
            <person name="Kissane S."/>
            <person name="Cuenca-Cambronero M."/>
            <person name="Asole G."/>
            <person name="Calvet F."/>
            <person name="Ruiz-Romero M."/>
            <person name="Marangio P."/>
            <person name="Guigo R."/>
            <person name="Rago D."/>
            <person name="Mirbahai L."/>
            <person name="Eastwood N."/>
            <person name="Colbourne J.K."/>
            <person name="Zhou J."/>
            <person name="Mallon E."/>
            <person name="Orsini L."/>
        </authorList>
    </citation>
    <scope>NUCLEOTIDE SEQUENCE [LARGE SCALE GENOMIC DNA]</scope>
    <source>
        <strain evidence="1">LRV0_1</strain>
    </source>
</reference>
<gene>
    <name evidence="1" type="ORF">OUZ56_026713</name>
</gene>
<organism evidence="1 2">
    <name type="scientific">Daphnia magna</name>
    <dbReference type="NCBI Taxonomy" id="35525"/>
    <lineage>
        <taxon>Eukaryota</taxon>
        <taxon>Metazoa</taxon>
        <taxon>Ecdysozoa</taxon>
        <taxon>Arthropoda</taxon>
        <taxon>Crustacea</taxon>
        <taxon>Branchiopoda</taxon>
        <taxon>Diplostraca</taxon>
        <taxon>Cladocera</taxon>
        <taxon>Anomopoda</taxon>
        <taxon>Daphniidae</taxon>
        <taxon>Daphnia</taxon>
    </lineage>
</organism>
<dbReference type="Proteomes" id="UP001234178">
    <property type="component" value="Unassembled WGS sequence"/>
</dbReference>
<accession>A0ABQ9ZMK2</accession>
<evidence type="ECO:0000313" key="2">
    <source>
        <dbReference type="Proteomes" id="UP001234178"/>
    </source>
</evidence>
<keyword evidence="2" id="KW-1185">Reference proteome</keyword>
<name>A0ABQ9ZMK2_9CRUS</name>
<dbReference type="EMBL" id="JAOYFB010000004">
    <property type="protein sequence ID" value="KAK4014179.1"/>
    <property type="molecule type" value="Genomic_DNA"/>
</dbReference>
<comment type="caution">
    <text evidence="1">The sequence shown here is derived from an EMBL/GenBank/DDBJ whole genome shotgun (WGS) entry which is preliminary data.</text>
</comment>